<dbReference type="OMA" id="RKPESHY"/>
<name>A0A913ZVI0_PATMI</name>
<keyword evidence="4" id="KW-1185">Reference proteome</keyword>
<dbReference type="RefSeq" id="XP_038055684.1">
    <property type="nucleotide sequence ID" value="XM_038199756.1"/>
</dbReference>
<reference evidence="3" key="1">
    <citation type="submission" date="2022-11" db="UniProtKB">
        <authorList>
            <consortium name="EnsemblMetazoa"/>
        </authorList>
    </citation>
    <scope>IDENTIFICATION</scope>
</reference>
<accession>A0A913ZVI0</accession>
<organism evidence="3 4">
    <name type="scientific">Patiria miniata</name>
    <name type="common">Bat star</name>
    <name type="synonym">Asterina miniata</name>
    <dbReference type="NCBI Taxonomy" id="46514"/>
    <lineage>
        <taxon>Eukaryota</taxon>
        <taxon>Metazoa</taxon>
        <taxon>Echinodermata</taxon>
        <taxon>Eleutherozoa</taxon>
        <taxon>Asterozoa</taxon>
        <taxon>Asteroidea</taxon>
        <taxon>Valvatacea</taxon>
        <taxon>Valvatida</taxon>
        <taxon>Asterinidae</taxon>
        <taxon>Patiria</taxon>
    </lineage>
</organism>
<feature type="region of interest" description="Disordered" evidence="1">
    <location>
        <begin position="104"/>
        <end position="124"/>
    </location>
</feature>
<feature type="region of interest" description="Disordered" evidence="1">
    <location>
        <begin position="512"/>
        <end position="533"/>
    </location>
</feature>
<dbReference type="PANTHER" id="PTHR21068">
    <property type="entry name" value="SPARTIN"/>
    <property type="match status" value="1"/>
</dbReference>
<dbReference type="Gene3D" id="1.20.58.80">
    <property type="entry name" value="Phosphotransferase system, lactose/cellobiose-type IIA subunit"/>
    <property type="match status" value="1"/>
</dbReference>
<evidence type="ECO:0000313" key="3">
    <source>
        <dbReference type="EnsemblMetazoa" id="XP_038055683.1"/>
    </source>
</evidence>
<dbReference type="InterPro" id="IPR007330">
    <property type="entry name" value="MIT_dom"/>
</dbReference>
<protein>
    <recommendedName>
        <fullName evidence="2">MIT domain-containing protein</fullName>
    </recommendedName>
</protein>
<dbReference type="EnsemblMetazoa" id="XM_038199754.1">
    <property type="protein sequence ID" value="XP_038055682.1"/>
    <property type="gene ID" value="LOC119727724"/>
</dbReference>
<proteinExistence type="predicted"/>
<dbReference type="RefSeq" id="XP_038055681.1">
    <property type="nucleotide sequence ID" value="XM_038199753.1"/>
</dbReference>
<dbReference type="Proteomes" id="UP000887568">
    <property type="component" value="Unplaced"/>
</dbReference>
<evidence type="ECO:0000259" key="2">
    <source>
        <dbReference type="SMART" id="SM00745"/>
    </source>
</evidence>
<feature type="compositionally biased region" description="Basic and acidic residues" evidence="1">
    <location>
        <begin position="512"/>
        <end position="522"/>
    </location>
</feature>
<dbReference type="SMART" id="SM00745">
    <property type="entry name" value="MIT"/>
    <property type="match status" value="1"/>
</dbReference>
<dbReference type="EnsemblMetazoa" id="XM_038199756.1">
    <property type="protein sequence ID" value="XP_038055684.1"/>
    <property type="gene ID" value="LOC119727724"/>
</dbReference>
<dbReference type="SUPFAM" id="SSF116846">
    <property type="entry name" value="MIT domain"/>
    <property type="match status" value="1"/>
</dbReference>
<dbReference type="CTD" id="23111"/>
<dbReference type="RefSeq" id="XP_038055682.1">
    <property type="nucleotide sequence ID" value="XM_038199754.1"/>
</dbReference>
<feature type="domain" description="MIT" evidence="2">
    <location>
        <begin position="23"/>
        <end position="102"/>
    </location>
</feature>
<dbReference type="EnsemblMetazoa" id="XM_038199755.1">
    <property type="protein sequence ID" value="XP_038055683.1"/>
    <property type="gene ID" value="LOC119727724"/>
</dbReference>
<dbReference type="RefSeq" id="XP_038055683.1">
    <property type="nucleotide sequence ID" value="XM_038199755.1"/>
</dbReference>
<feature type="compositionally biased region" description="Polar residues" evidence="1">
    <location>
        <begin position="523"/>
        <end position="533"/>
    </location>
</feature>
<dbReference type="InterPro" id="IPR009686">
    <property type="entry name" value="Senescence/spartin_C"/>
</dbReference>
<dbReference type="GO" id="GO:0005886">
    <property type="term" value="C:plasma membrane"/>
    <property type="evidence" value="ECO:0007669"/>
    <property type="project" value="TreeGrafter"/>
</dbReference>
<dbReference type="GO" id="GO:0051301">
    <property type="term" value="P:cell division"/>
    <property type="evidence" value="ECO:0007669"/>
    <property type="project" value="TreeGrafter"/>
</dbReference>
<dbReference type="PANTHER" id="PTHR21068:SF43">
    <property type="entry name" value="SPARTIN"/>
    <property type="match status" value="1"/>
</dbReference>
<dbReference type="GO" id="GO:0030514">
    <property type="term" value="P:negative regulation of BMP signaling pathway"/>
    <property type="evidence" value="ECO:0007669"/>
    <property type="project" value="TreeGrafter"/>
</dbReference>
<dbReference type="EnsemblMetazoa" id="XM_038199753.1">
    <property type="protein sequence ID" value="XP_038055681.1"/>
    <property type="gene ID" value="LOC119727724"/>
</dbReference>
<dbReference type="GeneID" id="119727724"/>
<evidence type="ECO:0000313" key="4">
    <source>
        <dbReference type="Proteomes" id="UP000887568"/>
    </source>
</evidence>
<dbReference type="Pfam" id="PF06911">
    <property type="entry name" value="Senescence"/>
    <property type="match status" value="1"/>
</dbReference>
<dbReference type="OrthoDB" id="20821at2759"/>
<evidence type="ECO:0000256" key="1">
    <source>
        <dbReference type="SAM" id="MobiDB-lite"/>
    </source>
</evidence>
<sequence>MAQCRENGIRTVTTASENQLNLLRKCHQKAHQTITNALTQDEAGNLDQAIQLYSDGLSYLAKGLEIPFGGGGARGGRDLEDARQMQSQMRKTARQMKSRLEELERDAARRAPSAARRSTLSMGTMQELEENLRMEEELLELDQPPSYDQTQADASEIFAVPDGVQIFFINPEGHVSAPSHPGALRIYKFKDSRLVDAANQPPAFLQVDDWLYPLVPGESPALRSRQGAFVFPDVVSGVPGACVGVMFDPNIDRAKIQAFEQAIQELTVLREQQVAPPRPPPPRYRPSEGREQAEEEREEGEQVSTKIAKGIAIGAEWISWGLGKGAEATNYLIGVGKEKLKQNLKTNEIPAEIEEKYQTGAEYAQKASVVAVKVSRAVVDSLCYLTKRLAQEASPYIKEQSDKFLKSKDQPDGKRSKTLDGVVEVAASSLRGFGTVYSGLETAAKSLAKSISNATVEVVQHKYGNDAARFTDTTLDAATNIGVSAYNMNHIGVKAIAKRAAKDTGKAVLEDYNKESVSKNGKDQPNGQRKGSK</sequence>
<dbReference type="InterPro" id="IPR036181">
    <property type="entry name" value="MIT_dom_sf"/>
</dbReference>
<feature type="region of interest" description="Disordered" evidence="1">
    <location>
        <begin position="270"/>
        <end position="303"/>
    </location>
</feature>
<dbReference type="InterPro" id="IPR045036">
    <property type="entry name" value="Spartin-like"/>
</dbReference>
<dbReference type="AlphaFoldDB" id="A0A913ZVI0"/>